<name>A0A1E5IIE0_ENDTX</name>
<dbReference type="GO" id="GO:0005524">
    <property type="term" value="F:ATP binding"/>
    <property type="evidence" value="ECO:0007669"/>
    <property type="project" value="UniProtKB-UniRule"/>
</dbReference>
<dbReference type="Gene3D" id="3.30.70.890">
    <property type="entry name" value="GHMP kinase, C-terminal domain"/>
    <property type="match status" value="1"/>
</dbReference>
<dbReference type="HAMAP" id="MF_00061">
    <property type="entry name" value="IspE"/>
    <property type="match status" value="1"/>
</dbReference>
<dbReference type="Gene3D" id="3.30.230.10">
    <property type="match status" value="1"/>
</dbReference>
<keyword evidence="13" id="KW-1185">Reference proteome</keyword>
<dbReference type="EC" id="2.7.1.148" evidence="2 9"/>
<feature type="domain" description="GHMP kinase N-terminal" evidence="10">
    <location>
        <begin position="65"/>
        <end position="143"/>
    </location>
</feature>
<dbReference type="NCBIfam" id="TIGR00154">
    <property type="entry name" value="ispE"/>
    <property type="match status" value="1"/>
</dbReference>
<dbReference type="GO" id="GO:0050515">
    <property type="term" value="F:4-(cytidine 5'-diphospho)-2-C-methyl-D-erythritol kinase activity"/>
    <property type="evidence" value="ECO:0007669"/>
    <property type="project" value="UniProtKB-UniRule"/>
</dbReference>
<evidence type="ECO:0000313" key="12">
    <source>
        <dbReference type="EMBL" id="OEG70165.1"/>
    </source>
</evidence>
<protein>
    <recommendedName>
        <fullName evidence="3 9">4-diphosphocytidyl-2-C-methyl-D-erythritol kinase</fullName>
        <shortName evidence="9">CMK</shortName>
        <ecNumber evidence="2 9">2.7.1.148</ecNumber>
    </recommendedName>
    <alternativeName>
        <fullName evidence="8 9">4-(cytidine-5'-diphospho)-2-C-methyl-D-erythritol kinase</fullName>
    </alternativeName>
</protein>
<keyword evidence="6 9" id="KW-0418">Kinase</keyword>
<evidence type="ECO:0000256" key="2">
    <source>
        <dbReference type="ARBA" id="ARBA00012052"/>
    </source>
</evidence>
<dbReference type="InterPro" id="IPR020568">
    <property type="entry name" value="Ribosomal_Su5_D2-typ_SF"/>
</dbReference>
<dbReference type="Pfam" id="PF08544">
    <property type="entry name" value="GHMP_kinases_C"/>
    <property type="match status" value="1"/>
</dbReference>
<evidence type="ECO:0000256" key="7">
    <source>
        <dbReference type="ARBA" id="ARBA00022840"/>
    </source>
</evidence>
<dbReference type="UniPathway" id="UPA00056">
    <property type="reaction ID" value="UER00094"/>
</dbReference>
<comment type="similarity">
    <text evidence="1 9">Belongs to the GHMP kinase family. IspE subfamily.</text>
</comment>
<dbReference type="SUPFAM" id="SSF54211">
    <property type="entry name" value="Ribosomal protein S5 domain 2-like"/>
    <property type="match status" value="1"/>
</dbReference>
<dbReference type="Proteomes" id="UP000095237">
    <property type="component" value="Unassembled WGS sequence"/>
</dbReference>
<dbReference type="InterPro" id="IPR036554">
    <property type="entry name" value="GHMP_kinase_C_sf"/>
</dbReference>
<dbReference type="PANTHER" id="PTHR43527:SF2">
    <property type="entry name" value="4-DIPHOSPHOCYTIDYL-2-C-METHYL-D-ERYTHRITOL KINASE, CHLOROPLASTIC"/>
    <property type="match status" value="1"/>
</dbReference>
<dbReference type="Pfam" id="PF00288">
    <property type="entry name" value="GHMP_kinases_N"/>
    <property type="match status" value="1"/>
</dbReference>
<evidence type="ECO:0000256" key="4">
    <source>
        <dbReference type="ARBA" id="ARBA00022679"/>
    </source>
</evidence>
<keyword evidence="9" id="KW-0414">Isoprene biosynthesis</keyword>
<sequence>MKIHIKAPAKINFFLEIKNKRADEYHNLESIMQTVSLYDELSFELAKNMVSLECSDKSLSAYETNIVYKAAMAVKKHYNADKGVKIYLKKRIPIGAGLGGGSSDAASTLEALVKLWNIKTTKDELEQIAIKLGADVPFFLTGGTALCEGIGEIVTPLKSIGELNIILVNPGFGVPTADVYKKIKFPLTNQAKIHTIKDLIFNNSFNKKEAFKSCFNRFEEFVFPNYPEILEIKRVLNELCYASLMSGSGATVFSILDSGIKIEKLKSRLNRCGWKIWFVTTIDTSFHPLFSST</sequence>
<feature type="binding site" evidence="9">
    <location>
        <begin position="93"/>
        <end position="103"/>
    </location>
    <ligand>
        <name>ATP</name>
        <dbReference type="ChEBI" id="CHEBI:30616"/>
    </ligand>
</feature>
<evidence type="ECO:0000256" key="5">
    <source>
        <dbReference type="ARBA" id="ARBA00022741"/>
    </source>
</evidence>
<gene>
    <name evidence="9" type="primary">ispE</name>
    <name evidence="12" type="ORF">ATZ36_01460</name>
</gene>
<dbReference type="InterPro" id="IPR013750">
    <property type="entry name" value="GHMP_kinase_C_dom"/>
</dbReference>
<dbReference type="InterPro" id="IPR014721">
    <property type="entry name" value="Ribsml_uS5_D2-typ_fold_subgr"/>
</dbReference>
<evidence type="ECO:0000313" key="13">
    <source>
        <dbReference type="Proteomes" id="UP000095237"/>
    </source>
</evidence>
<feature type="domain" description="GHMP kinase C-terminal" evidence="11">
    <location>
        <begin position="208"/>
        <end position="271"/>
    </location>
</feature>
<evidence type="ECO:0000256" key="9">
    <source>
        <dbReference type="HAMAP-Rule" id="MF_00061"/>
    </source>
</evidence>
<comment type="function">
    <text evidence="9">Catalyzes the phosphorylation of the position 2 hydroxy group of 4-diphosphocytidyl-2C-methyl-D-erythritol.</text>
</comment>
<evidence type="ECO:0000259" key="11">
    <source>
        <dbReference type="Pfam" id="PF08544"/>
    </source>
</evidence>
<evidence type="ECO:0000256" key="1">
    <source>
        <dbReference type="ARBA" id="ARBA00009684"/>
    </source>
</evidence>
<dbReference type="InterPro" id="IPR006204">
    <property type="entry name" value="GHMP_kinase_N_dom"/>
</dbReference>
<keyword evidence="5 9" id="KW-0547">Nucleotide-binding</keyword>
<feature type="active site" evidence="9">
    <location>
        <position position="10"/>
    </location>
</feature>
<dbReference type="InterPro" id="IPR004424">
    <property type="entry name" value="IspE"/>
</dbReference>
<dbReference type="PIRSF" id="PIRSF010376">
    <property type="entry name" value="IspE"/>
    <property type="match status" value="1"/>
</dbReference>
<feature type="active site" evidence="9">
    <location>
        <position position="135"/>
    </location>
</feature>
<dbReference type="GO" id="GO:0019288">
    <property type="term" value="P:isopentenyl diphosphate biosynthetic process, methylerythritol 4-phosphate pathway"/>
    <property type="evidence" value="ECO:0007669"/>
    <property type="project" value="UniProtKB-UniRule"/>
</dbReference>
<accession>A0A1E5IIE0</accession>
<dbReference type="PANTHER" id="PTHR43527">
    <property type="entry name" value="4-DIPHOSPHOCYTIDYL-2-C-METHYL-D-ERYTHRITOL KINASE, CHLOROPLASTIC"/>
    <property type="match status" value="1"/>
</dbReference>
<evidence type="ECO:0000259" key="10">
    <source>
        <dbReference type="Pfam" id="PF00288"/>
    </source>
</evidence>
<organism evidence="12 13">
    <name type="scientific">Endomicrobium trichonymphae</name>
    <dbReference type="NCBI Taxonomy" id="1408204"/>
    <lineage>
        <taxon>Bacteria</taxon>
        <taxon>Pseudomonadati</taxon>
        <taxon>Elusimicrobiota</taxon>
        <taxon>Endomicrobiia</taxon>
        <taxon>Endomicrobiales</taxon>
        <taxon>Endomicrobiaceae</taxon>
        <taxon>Candidatus Endomicrobiellum</taxon>
    </lineage>
</organism>
<keyword evidence="4 9" id="KW-0808">Transferase</keyword>
<dbReference type="EMBL" id="LNVX01000448">
    <property type="protein sequence ID" value="OEG70165.1"/>
    <property type="molecule type" value="Genomic_DNA"/>
</dbReference>
<dbReference type="SUPFAM" id="SSF55060">
    <property type="entry name" value="GHMP Kinase, C-terminal domain"/>
    <property type="match status" value="1"/>
</dbReference>
<dbReference type="GO" id="GO:0016114">
    <property type="term" value="P:terpenoid biosynthetic process"/>
    <property type="evidence" value="ECO:0007669"/>
    <property type="project" value="UniProtKB-UniRule"/>
</dbReference>
<comment type="catalytic activity">
    <reaction evidence="9">
        <text>4-CDP-2-C-methyl-D-erythritol + ATP = 4-CDP-2-C-methyl-D-erythritol 2-phosphate + ADP + H(+)</text>
        <dbReference type="Rhea" id="RHEA:18437"/>
        <dbReference type="ChEBI" id="CHEBI:15378"/>
        <dbReference type="ChEBI" id="CHEBI:30616"/>
        <dbReference type="ChEBI" id="CHEBI:57823"/>
        <dbReference type="ChEBI" id="CHEBI:57919"/>
        <dbReference type="ChEBI" id="CHEBI:456216"/>
        <dbReference type="EC" id="2.7.1.148"/>
    </reaction>
</comment>
<comment type="caution">
    <text evidence="12">The sequence shown here is derived from an EMBL/GenBank/DDBJ whole genome shotgun (WGS) entry which is preliminary data.</text>
</comment>
<evidence type="ECO:0000256" key="6">
    <source>
        <dbReference type="ARBA" id="ARBA00022777"/>
    </source>
</evidence>
<proteinExistence type="inferred from homology"/>
<evidence type="ECO:0000256" key="3">
    <source>
        <dbReference type="ARBA" id="ARBA00017473"/>
    </source>
</evidence>
<evidence type="ECO:0000256" key="8">
    <source>
        <dbReference type="ARBA" id="ARBA00032554"/>
    </source>
</evidence>
<dbReference type="AlphaFoldDB" id="A0A1E5IIE0"/>
<keyword evidence="7 9" id="KW-0067">ATP-binding</keyword>
<comment type="pathway">
    <text evidence="9">Isoprenoid biosynthesis; isopentenyl diphosphate biosynthesis via DXP pathway; isopentenyl diphosphate from 1-deoxy-D-xylulose 5-phosphate: step 3/6.</text>
</comment>
<reference evidence="12 13" key="1">
    <citation type="submission" date="2015-11" db="EMBL/GenBank/DDBJ databases">
        <title>Evidence for parallel genomic evolution in an endosymbiosis of termite gut flagellates.</title>
        <authorList>
            <person name="Zheng H."/>
        </authorList>
    </citation>
    <scope>NUCLEOTIDE SEQUENCE [LARGE SCALE GENOMIC DNA]</scope>
    <source>
        <strain evidence="12 13">CET450</strain>
    </source>
</reference>